<dbReference type="InterPro" id="IPR042104">
    <property type="entry name" value="PKS_dehydratase_sf"/>
</dbReference>
<comment type="caution">
    <text evidence="7">The sequence shown here is derived from an EMBL/GenBank/DDBJ whole genome shotgun (WGS) entry which is preliminary data.</text>
</comment>
<dbReference type="SMART" id="SM00823">
    <property type="entry name" value="PKS_PP"/>
    <property type="match status" value="1"/>
</dbReference>
<evidence type="ECO:0000259" key="5">
    <source>
        <dbReference type="PROSITE" id="PS50075"/>
    </source>
</evidence>
<dbReference type="STRING" id="1915400.FM21_30295"/>
<dbReference type="Gene3D" id="1.10.1200.10">
    <property type="entry name" value="ACP-like"/>
    <property type="match status" value="1"/>
</dbReference>
<dbReference type="InterPro" id="IPR050091">
    <property type="entry name" value="PKS_NRPS_Biosynth_Enz"/>
</dbReference>
<accession>A0A086MU66</accession>
<evidence type="ECO:0000313" key="8">
    <source>
        <dbReference type="Proteomes" id="UP000029095"/>
    </source>
</evidence>
<dbReference type="SUPFAM" id="SSF47336">
    <property type="entry name" value="ACP-like"/>
    <property type="match status" value="2"/>
</dbReference>
<gene>
    <name evidence="7" type="ORF">FM21_30295</name>
</gene>
<dbReference type="PANTHER" id="PTHR43775">
    <property type="entry name" value="FATTY ACID SYNTHASE"/>
    <property type="match status" value="1"/>
</dbReference>
<dbReference type="Pfam" id="PF02801">
    <property type="entry name" value="Ketoacyl-synt_C"/>
    <property type="match status" value="2"/>
</dbReference>
<dbReference type="SMART" id="SM01294">
    <property type="entry name" value="PKS_PP_betabranch"/>
    <property type="match status" value="1"/>
</dbReference>
<dbReference type="InterPro" id="IPR009081">
    <property type="entry name" value="PP-bd_ACP"/>
</dbReference>
<keyword evidence="1" id="KW-0596">Phosphopantetheine</keyword>
<dbReference type="Gene3D" id="1.10.1240.100">
    <property type="match status" value="2"/>
</dbReference>
<sequence length="1796" mass="191174">MEFAGVLSELLGIDVTPDLFFSHTTLRGLHAFLLDRYGIQLEDRYGTVAATPAAGTGTTREPTGPQAPRHTGQAAPARRTRRAAGSRFTPAPAGRGGAAGADEQIAVVGMSGRFPSARGVDDLWRLLVEGRSAVATAPVDRDPSWADGKERRLGWVPGIAEFDPRFFEIAPSEAETMDPRQRLLLEEMWKALEDAGCGREQLAGQEVGVFVGVEEGDYRLLAAQEEGITSNHNAVLAARLSYFLDLTGPGVAVNTACSSGLVALHEACLSLRHGDCDTAIVAGVNLMATPREYDALDGAGMLSSDGVCRAFDRRADGMVPGEAVAVVVLKRRDAAERDRHPILARILGTGINNDGRTNGITAPSGQAQTRLVREVQRRAGVSPETVDHIVTHGTGTRLGDPVEINALTEAFRPDTERTGFCALTSTKPAVGHSLAASGLVSLIALILSMRHETIPPSANCEQISDFVRWQDTPFHVNRAPRAWPELPGTPRRGAVSAFGFSGTNAHVVLESHGTAREDLTRLGAQTAAPWHLLPCSAKTDTALAGQLRAVADWLAAHPDAGPGLMRSVSHTLMAGRHHFARRCALVVRDREDAVRVLRRAADAVERSGGHPGGDIDVLLGTVARDFTADPEGSREVRDLAASGPGLTEDAYRQLLDTLARSYCQGHDPAGFAPIWGATPPERMSMPGYVFDHADYWVTPAATAPASPAAPAGPAQRLHPLVHRNTSDLNGQRYTTELGGDEPWFTAADEGRALGLGAQLELVRAAVVLALGEGDLPISLRDVAGREPVTAHPAGRTLRIDLRATADGTVDWALYAHESAADGEPCPVADGSASRAVTEDRTDRLDLAALRARCTRELSAPAASGAARILAGPTGTAADQLHLLLDLAGSETDTDTAHGGADTDLVLVPQLLDTCLGAARAAAGAAAARAVAVTRVAEAAFAAKALPVRWGHVVVRSAAPVETVVVDATLAAADGTVVARLSDVTLAGCLEELAAPSVTADVPAGAPLVAPGEGRRPEMRGWTVPECLAWELADAAGRTLKIPADQLDPDENLANFGFDSLNITKFATDLSKRLGFSLTPDVFFSHPTLGRLATHLLTDHADRVDNRYREGTAAPAAPAPERRTPVSRRRPDRLTTTRVRPGAGTEPAAPVAIVGMSGRFPDARSVDGLWSILADGRNVIREVPEERLPWWRTGGSEDEDRARRFGAVPGIAEFDPLFFEMSPREAELMDPRQRLLLQEMWHALEDAGYGERALAAEKVGIFVGVEEGDYRYLVDGEASVTSNSNSVLAARLAYFLDLTGPSMAINTSCSSGLVALHEACLSLRYGDCDTAIVAGASLMASAHDYLAMEKATMLAPDRTCYAFDRRAGGMVPGEAVAVLVLRRLPDAERDGNRIHATVLGSGINYDGRTNGLTAPSGEAQSRLLRSVYERHGIAPDSLDYIVAHGTGTRLGDPIEVNALVDAFRAHTDRTGFCALTSVKPNIGHSMAASGLVNLIALASAMRHETIPPSINCEELSDFIDWDASPFFVNREARRWPASAGRPRRGAVSSFGVSGTNAHVVLQAYDEHPDGTRPAAPDAPPSHLLLVSAKDEDALIRRLHDLADHLETHGEDTGSLASVSRTLMTGRVHFAHRCALVIQDRADAVRLLREAAAGTKLPRLYRATVARRFAPNHTIHRAVGELVRSGRAVRHDAAAYQDHLAALAEFYCQGYTPAFEGLWDTLPSLAGLPLYPFAVEHHWAPAAPAHPAGARVRPAHPLVTQQTSAGTVHRFSTRITGGEEFLGELLVPAGTDRPAAAR</sequence>
<evidence type="ECO:0000259" key="6">
    <source>
        <dbReference type="PROSITE" id="PS52004"/>
    </source>
</evidence>
<feature type="domain" description="Ketosynthase family 3 (KS3)" evidence="6">
    <location>
        <begin position="1147"/>
        <end position="1562"/>
    </location>
</feature>
<dbReference type="InterPro" id="IPR049552">
    <property type="entry name" value="PKS_DH_N"/>
</dbReference>
<dbReference type="GO" id="GO:0006633">
    <property type="term" value="P:fatty acid biosynthetic process"/>
    <property type="evidence" value="ECO:0007669"/>
    <property type="project" value="TreeGrafter"/>
</dbReference>
<feature type="compositionally biased region" description="Low complexity" evidence="4">
    <location>
        <begin position="52"/>
        <end position="64"/>
    </location>
</feature>
<reference evidence="7 8" key="1">
    <citation type="submission" date="2014-05" db="EMBL/GenBank/DDBJ databases">
        <title>Complete genome sequence of the Streptomyces mutabilis TRM45540.</title>
        <authorList>
            <person name="Luo X."/>
            <person name="Zhang L."/>
        </authorList>
    </citation>
    <scope>NUCLEOTIDE SEQUENCE [LARGE SCALE GENOMIC DNA]</scope>
    <source>
        <strain evidence="7 8">TRM45540</strain>
    </source>
</reference>
<dbReference type="SUPFAM" id="SSF53901">
    <property type="entry name" value="Thiolase-like"/>
    <property type="match status" value="2"/>
</dbReference>
<dbReference type="CDD" id="cd00833">
    <property type="entry name" value="PKS"/>
    <property type="match status" value="2"/>
</dbReference>
<dbReference type="SMART" id="SM00825">
    <property type="entry name" value="PKS_KS"/>
    <property type="match status" value="2"/>
</dbReference>
<feature type="domain" description="Carrier" evidence="5">
    <location>
        <begin position="1025"/>
        <end position="1099"/>
    </location>
</feature>
<dbReference type="GO" id="GO:0005737">
    <property type="term" value="C:cytoplasm"/>
    <property type="evidence" value="ECO:0007669"/>
    <property type="project" value="TreeGrafter"/>
</dbReference>
<feature type="region of interest" description="Disordered" evidence="4">
    <location>
        <begin position="1108"/>
        <end position="1147"/>
    </location>
</feature>
<evidence type="ECO:0000313" key="7">
    <source>
        <dbReference type="EMBL" id="KFG72434.1"/>
    </source>
</evidence>
<dbReference type="InterPro" id="IPR036736">
    <property type="entry name" value="ACP-like_sf"/>
</dbReference>
<dbReference type="InterPro" id="IPR016039">
    <property type="entry name" value="Thiolase-like"/>
</dbReference>
<dbReference type="Gene3D" id="3.10.129.110">
    <property type="entry name" value="Polyketide synthase dehydratase"/>
    <property type="match status" value="1"/>
</dbReference>
<dbReference type="GO" id="GO:0005886">
    <property type="term" value="C:plasma membrane"/>
    <property type="evidence" value="ECO:0007669"/>
    <property type="project" value="TreeGrafter"/>
</dbReference>
<dbReference type="PROSITE" id="PS50075">
    <property type="entry name" value="CARRIER"/>
    <property type="match status" value="1"/>
</dbReference>
<dbReference type="PROSITE" id="PS52004">
    <property type="entry name" value="KS3_2"/>
    <property type="match status" value="2"/>
</dbReference>
<dbReference type="Gene3D" id="3.40.47.10">
    <property type="match status" value="2"/>
</dbReference>
<evidence type="ECO:0000256" key="2">
    <source>
        <dbReference type="ARBA" id="ARBA00022553"/>
    </source>
</evidence>
<dbReference type="GO" id="GO:0031177">
    <property type="term" value="F:phosphopantetheine binding"/>
    <property type="evidence" value="ECO:0007669"/>
    <property type="project" value="InterPro"/>
</dbReference>
<dbReference type="InterPro" id="IPR014031">
    <property type="entry name" value="Ketoacyl_synth_C"/>
</dbReference>
<organism evidence="7 8">
    <name type="scientific">Streptomyces mutabilis</name>
    <dbReference type="NCBI Taxonomy" id="67332"/>
    <lineage>
        <taxon>Bacteria</taxon>
        <taxon>Bacillati</taxon>
        <taxon>Actinomycetota</taxon>
        <taxon>Actinomycetes</taxon>
        <taxon>Kitasatosporales</taxon>
        <taxon>Streptomycetaceae</taxon>
        <taxon>Streptomyces</taxon>
    </lineage>
</organism>
<keyword evidence="2" id="KW-0597">Phosphoprotein</keyword>
<dbReference type="GO" id="GO:0004312">
    <property type="term" value="F:fatty acid synthase activity"/>
    <property type="evidence" value="ECO:0007669"/>
    <property type="project" value="TreeGrafter"/>
</dbReference>
<dbReference type="GO" id="GO:0071770">
    <property type="term" value="P:DIM/DIP cell wall layer assembly"/>
    <property type="evidence" value="ECO:0007669"/>
    <property type="project" value="TreeGrafter"/>
</dbReference>
<dbReference type="InterPro" id="IPR014030">
    <property type="entry name" value="Ketoacyl_synth_N"/>
</dbReference>
<keyword evidence="8" id="KW-1185">Reference proteome</keyword>
<dbReference type="InterPro" id="IPR020806">
    <property type="entry name" value="PKS_PP-bd"/>
</dbReference>
<dbReference type="Pfam" id="PF21089">
    <property type="entry name" value="PKS_DH_N"/>
    <property type="match status" value="1"/>
</dbReference>
<feature type="domain" description="Ketosynthase family 3 (KS3)" evidence="6">
    <location>
        <begin position="102"/>
        <end position="511"/>
    </location>
</feature>
<name>A0A086MU66_9ACTN</name>
<evidence type="ECO:0000256" key="3">
    <source>
        <dbReference type="ARBA" id="ARBA00022679"/>
    </source>
</evidence>
<keyword evidence="3" id="KW-0808">Transferase</keyword>
<dbReference type="PANTHER" id="PTHR43775:SF37">
    <property type="entry name" value="SI:DKEY-61P9.11"/>
    <property type="match status" value="1"/>
</dbReference>
<dbReference type="Proteomes" id="UP000029095">
    <property type="component" value="Unassembled WGS sequence"/>
</dbReference>
<dbReference type="Pfam" id="PF00550">
    <property type="entry name" value="PP-binding"/>
    <property type="match status" value="1"/>
</dbReference>
<dbReference type="HOGENOM" id="CLU_000022_53_5_11"/>
<evidence type="ECO:0000256" key="4">
    <source>
        <dbReference type="SAM" id="MobiDB-lite"/>
    </source>
</evidence>
<evidence type="ECO:0000256" key="1">
    <source>
        <dbReference type="ARBA" id="ARBA00022450"/>
    </source>
</evidence>
<feature type="region of interest" description="Disordered" evidence="4">
    <location>
        <begin position="52"/>
        <end position="100"/>
    </location>
</feature>
<dbReference type="Pfam" id="PF22621">
    <property type="entry name" value="CurL-like_PKS_C"/>
    <property type="match status" value="2"/>
</dbReference>
<dbReference type="GO" id="GO:0017000">
    <property type="term" value="P:antibiotic biosynthetic process"/>
    <property type="evidence" value="ECO:0007669"/>
    <property type="project" value="UniProtKB-ARBA"/>
</dbReference>
<dbReference type="Pfam" id="PF00109">
    <property type="entry name" value="ketoacyl-synt"/>
    <property type="match status" value="2"/>
</dbReference>
<proteinExistence type="predicted"/>
<protein>
    <submittedName>
        <fullName evidence="7">Uncharacterized protein</fullName>
    </submittedName>
</protein>
<dbReference type="InterPro" id="IPR020841">
    <property type="entry name" value="PKS_Beta-ketoAc_synthase_dom"/>
</dbReference>
<dbReference type="EMBL" id="JNFQ01000003">
    <property type="protein sequence ID" value="KFG72434.1"/>
    <property type="molecule type" value="Genomic_DNA"/>
</dbReference>